<reference evidence="2 3" key="1">
    <citation type="submission" date="2020-04" db="EMBL/GenBank/DDBJ databases">
        <title>Perkinsus olseni comparative genomics.</title>
        <authorList>
            <person name="Bogema D.R."/>
        </authorList>
    </citation>
    <scope>NUCLEOTIDE SEQUENCE [LARGE SCALE GENOMIC DNA]</scope>
    <source>
        <strain evidence="2">ATCC PRA-205</strain>
    </source>
</reference>
<feature type="compositionally biased region" description="Pro residues" evidence="1">
    <location>
        <begin position="1"/>
        <end position="10"/>
    </location>
</feature>
<evidence type="ECO:0000313" key="3">
    <source>
        <dbReference type="Proteomes" id="UP000574390"/>
    </source>
</evidence>
<sequence length="247" mass="27080">MTLPHPPPHSLPRLTQLPPSHRPPDRSPAEIFAGLPAKTRNVLLGFDIDTPMSNDYWALPTVSKSLRGIPGIHGVYSDHISGQPLFSTDDQVVGNGDCAGLLQFVKPISSKSVVLMRNSHNPDTIDVITPQKRWVLTNDAKCGSAVDLSGEPKALRVDMRVGAPSPGHKASLDHMLEYAVYGPHWIGKYLPHAGLKGGGEGLYCIQPSAVKSNMHWGKPFHYTSLVNDAGYQPDKHEMWKFMTVDPR</sequence>
<evidence type="ECO:0000256" key="1">
    <source>
        <dbReference type="SAM" id="MobiDB-lite"/>
    </source>
</evidence>
<gene>
    <name evidence="2" type="ORF">FOZ62_000474</name>
</gene>
<protein>
    <submittedName>
        <fullName evidence="2">Uncharacterized protein</fullName>
    </submittedName>
</protein>
<feature type="region of interest" description="Disordered" evidence="1">
    <location>
        <begin position="1"/>
        <end position="28"/>
    </location>
</feature>
<dbReference type="Proteomes" id="UP000574390">
    <property type="component" value="Unassembled WGS sequence"/>
</dbReference>
<evidence type="ECO:0000313" key="2">
    <source>
        <dbReference type="EMBL" id="KAF4729379.1"/>
    </source>
</evidence>
<comment type="caution">
    <text evidence="2">The sequence shown here is derived from an EMBL/GenBank/DDBJ whole genome shotgun (WGS) entry which is preliminary data.</text>
</comment>
<dbReference type="AlphaFoldDB" id="A0A7J6S8U1"/>
<organism evidence="2 3">
    <name type="scientific">Perkinsus olseni</name>
    <name type="common">Perkinsus atlanticus</name>
    <dbReference type="NCBI Taxonomy" id="32597"/>
    <lineage>
        <taxon>Eukaryota</taxon>
        <taxon>Sar</taxon>
        <taxon>Alveolata</taxon>
        <taxon>Perkinsozoa</taxon>
        <taxon>Perkinsea</taxon>
        <taxon>Perkinsida</taxon>
        <taxon>Perkinsidae</taxon>
        <taxon>Perkinsus</taxon>
    </lineage>
</organism>
<name>A0A7J6S8U1_PEROL</name>
<accession>A0A7J6S8U1</accession>
<dbReference type="EMBL" id="JABANM010016460">
    <property type="protein sequence ID" value="KAF4729379.1"/>
    <property type="molecule type" value="Genomic_DNA"/>
</dbReference>
<proteinExistence type="predicted"/>